<dbReference type="GO" id="GO:0008237">
    <property type="term" value="F:metallopeptidase activity"/>
    <property type="evidence" value="ECO:0007669"/>
    <property type="project" value="InterPro"/>
</dbReference>
<feature type="binding site" evidence="2">
    <location>
        <position position="338"/>
    </location>
    <ligand>
        <name>Zn(2+)</name>
        <dbReference type="ChEBI" id="CHEBI:29105"/>
        <note>catalytic</note>
    </ligand>
</feature>
<evidence type="ECO:0000313" key="4">
    <source>
        <dbReference type="EMBL" id="AST57359.1"/>
    </source>
</evidence>
<accession>A0A223HY03</accession>
<dbReference type="EMBL" id="CP016893">
    <property type="protein sequence ID" value="AST57359.1"/>
    <property type="molecule type" value="Genomic_DNA"/>
</dbReference>
<dbReference type="PANTHER" id="PTHR45726">
    <property type="entry name" value="LEUKOTRIENE A-4 HYDROLASE"/>
    <property type="match status" value="1"/>
</dbReference>
<gene>
    <name evidence="4" type="ORF">Thert_01280</name>
</gene>
<feature type="active site" description="Proton donor" evidence="1">
    <location>
        <position position="419"/>
    </location>
</feature>
<keyword evidence="2" id="KW-0479">Metal-binding</keyword>
<dbReference type="GO" id="GO:0008270">
    <property type="term" value="F:zinc ion binding"/>
    <property type="evidence" value="ECO:0007669"/>
    <property type="project" value="InterPro"/>
</dbReference>
<evidence type="ECO:0000313" key="5">
    <source>
        <dbReference type="Proteomes" id="UP000214975"/>
    </source>
</evidence>
<dbReference type="PANTHER" id="PTHR45726:SF3">
    <property type="entry name" value="LEUKOTRIENE A-4 HYDROLASE"/>
    <property type="match status" value="1"/>
</dbReference>
<evidence type="ECO:0000259" key="3">
    <source>
        <dbReference type="Pfam" id="PF01433"/>
    </source>
</evidence>
<feature type="active site" description="Proton acceptor" evidence="1">
    <location>
        <position position="335"/>
    </location>
</feature>
<dbReference type="Pfam" id="PF01433">
    <property type="entry name" value="Peptidase_M1"/>
    <property type="match status" value="1"/>
</dbReference>
<dbReference type="InterPro" id="IPR034015">
    <property type="entry name" value="M1_LTA4H"/>
</dbReference>
<organism evidence="4 5">
    <name type="scientific">Thermoanaerobacterium thermosaccharolyticum</name>
    <name type="common">Clostridium thermosaccharolyticum</name>
    <dbReference type="NCBI Taxonomy" id="1517"/>
    <lineage>
        <taxon>Bacteria</taxon>
        <taxon>Bacillati</taxon>
        <taxon>Bacillota</taxon>
        <taxon>Clostridia</taxon>
        <taxon>Thermoanaerobacterales</taxon>
        <taxon>Thermoanaerobacteraceae</taxon>
        <taxon>Thermoanaerobacterium</taxon>
    </lineage>
</organism>
<feature type="binding site" evidence="2">
    <location>
        <position position="334"/>
    </location>
    <ligand>
        <name>Zn(2+)</name>
        <dbReference type="ChEBI" id="CHEBI:29105"/>
        <note>catalytic</note>
    </ligand>
</feature>
<dbReference type="SUPFAM" id="SSF55486">
    <property type="entry name" value="Metalloproteases ('zincins'), catalytic domain"/>
    <property type="match status" value="1"/>
</dbReference>
<dbReference type="AlphaFoldDB" id="A0A223HY03"/>
<protein>
    <submittedName>
        <fullName evidence="4">Peptidase M1</fullName>
    </submittedName>
</protein>
<sequence length="480" mass="54982">MRSKKYILSVILVIAIALLIYFAPLKSSNLTSYKMDIKYSDENKTIIGTETVDFINTDDVKLSEIYLHLYPNAFKDKDNVPFTKEEIGLAYPNGFKPGYIEINKITFNKDVPATYSIDKKTGEILKILLPKKLEKGDRINFTISFKVQIPPSQGRFGYGKNTVQVTNFYPILSVYDQNGWNNDPYYTLGDPFYSDVSNYSIRLTVPKDIVVASTGVIKSETRNGNDDVVMIDAPNVRDFALVLSPKFKVAEEDVDGIKVKSYYFDEDVGLKALKYASDAIRFYNGYIGKYPYKQYSIAESDFYMGGMEYPNLVFISKDLYSKDNLFNLEYVIAHETAHQWWYGAVGNNEVKEAWLDEGLTEYTTIMYIERYYGKATADAVFKSIISGEFYKFSKANKDDAMVKTLGQFKDWNDYTNIVYNKGAMVFSELRGLIGDEKFKEVLNKYYNQYKYKNATTQNLIDVVDSVTGKDTGGFFAEWLD</sequence>
<reference evidence="4 5" key="1">
    <citation type="submission" date="2016-08" db="EMBL/GenBank/DDBJ databases">
        <title>A novel genetic cassette of butanologenic Thermoanaerobacterium thermosaccharolyticum that directly convert cellulose to butanol.</title>
        <authorList>
            <person name="Li T."/>
            <person name="He J."/>
        </authorList>
    </citation>
    <scope>NUCLEOTIDE SEQUENCE [LARGE SCALE GENOMIC DNA]</scope>
    <source>
        <strain evidence="4 5">TG57</strain>
    </source>
</reference>
<feature type="binding site" evidence="2">
    <location>
        <position position="357"/>
    </location>
    <ligand>
        <name>Zn(2+)</name>
        <dbReference type="ChEBI" id="CHEBI:29105"/>
        <note>catalytic</note>
    </ligand>
</feature>
<dbReference type="RefSeq" id="WP_094397197.1">
    <property type="nucleotide sequence ID" value="NZ_CP016893.1"/>
</dbReference>
<dbReference type="SUPFAM" id="SSF63737">
    <property type="entry name" value="Leukotriene A4 hydrolase N-terminal domain"/>
    <property type="match status" value="1"/>
</dbReference>
<feature type="domain" description="Peptidase M1 membrane alanine aminopeptidase" evidence="3">
    <location>
        <begin position="273"/>
        <end position="478"/>
    </location>
</feature>
<dbReference type="InterPro" id="IPR042097">
    <property type="entry name" value="Aminopeptidase_N-like_N_sf"/>
</dbReference>
<evidence type="ECO:0000256" key="1">
    <source>
        <dbReference type="PIRSR" id="PIRSR634015-1"/>
    </source>
</evidence>
<keyword evidence="2" id="KW-0862">Zinc</keyword>
<dbReference type="Proteomes" id="UP000214975">
    <property type="component" value="Chromosome"/>
</dbReference>
<dbReference type="InterPro" id="IPR014782">
    <property type="entry name" value="Peptidase_M1_dom"/>
</dbReference>
<dbReference type="Gene3D" id="2.60.40.1730">
    <property type="entry name" value="tricorn interacting facor f3 domain"/>
    <property type="match status" value="1"/>
</dbReference>
<dbReference type="InterPro" id="IPR027268">
    <property type="entry name" value="Peptidase_M4/M1_CTD_sf"/>
</dbReference>
<evidence type="ECO:0000256" key="2">
    <source>
        <dbReference type="PIRSR" id="PIRSR634015-3"/>
    </source>
</evidence>
<dbReference type="CDD" id="cd09604">
    <property type="entry name" value="M1_APN_like"/>
    <property type="match status" value="1"/>
</dbReference>
<proteinExistence type="predicted"/>
<name>A0A223HY03_THETR</name>
<dbReference type="Gene3D" id="1.10.390.10">
    <property type="entry name" value="Neutral Protease Domain 2"/>
    <property type="match status" value="1"/>
</dbReference>
<comment type="cofactor">
    <cofactor evidence="2">
        <name>Zn(2+)</name>
        <dbReference type="ChEBI" id="CHEBI:29105"/>
    </cofactor>
    <text evidence="2">Binds 1 zinc ion per subunit.</text>
</comment>